<reference evidence="2" key="1">
    <citation type="journal article" date="2014" name="Stand. Genomic Sci.">
        <title>Genome sequence of the exopolysaccharide-producing Salipiger mucosus type strain (DSM 16094(T)), a moderately halophilic member of the Roseobacter clade.</title>
        <authorList>
            <person name="Riedel T."/>
            <person name="Spring S."/>
            <person name="Fiebig A."/>
            <person name="Petersen J."/>
            <person name="Kyrpides N.C."/>
            <person name="Goker M."/>
            <person name="Klenk H.P."/>
        </authorList>
    </citation>
    <scope>NUCLEOTIDE SEQUENCE [LARGE SCALE GENOMIC DNA]</scope>
    <source>
        <strain evidence="2">DSM 16094</strain>
    </source>
</reference>
<sequence>MLIWYGPTWFAERKRKGKRRYPVQTRVDAYRRRIFIPLRHPE</sequence>
<evidence type="ECO:0000313" key="2">
    <source>
        <dbReference type="Proteomes" id="UP000015347"/>
    </source>
</evidence>
<dbReference type="EMBL" id="APVH01000043">
    <property type="protein sequence ID" value="EPX76790.1"/>
    <property type="molecule type" value="Genomic_DNA"/>
</dbReference>
<dbReference type="RefSeq" id="WP_020041776.1">
    <property type="nucleotide sequence ID" value="NZ_KE557281.1"/>
</dbReference>
<gene>
    <name evidence="1" type="ORF">Salmuc_04676</name>
</gene>
<evidence type="ECO:0000313" key="1">
    <source>
        <dbReference type="EMBL" id="EPX76790.1"/>
    </source>
</evidence>
<protein>
    <submittedName>
        <fullName evidence="1">Uncharacterized protein</fullName>
    </submittedName>
</protein>
<accession>S9RFA1</accession>
<organism evidence="1 2">
    <name type="scientific">Salipiger mucosus DSM 16094</name>
    <dbReference type="NCBI Taxonomy" id="1123237"/>
    <lineage>
        <taxon>Bacteria</taxon>
        <taxon>Pseudomonadati</taxon>
        <taxon>Pseudomonadota</taxon>
        <taxon>Alphaproteobacteria</taxon>
        <taxon>Rhodobacterales</taxon>
        <taxon>Roseobacteraceae</taxon>
        <taxon>Salipiger</taxon>
    </lineage>
</organism>
<keyword evidence="2" id="KW-1185">Reference proteome</keyword>
<comment type="caution">
    <text evidence="1">The sequence shown here is derived from an EMBL/GenBank/DDBJ whole genome shotgun (WGS) entry which is preliminary data.</text>
</comment>
<dbReference type="Proteomes" id="UP000015347">
    <property type="component" value="Unassembled WGS sequence"/>
</dbReference>
<dbReference type="HOGENOM" id="CLU_3257621_0_0_5"/>
<dbReference type="AlphaFoldDB" id="S9RFA1"/>
<name>S9RFA1_9RHOB</name>
<proteinExistence type="predicted"/>